<reference evidence="3" key="1">
    <citation type="submission" date="2013-09" db="EMBL/GenBank/DDBJ databases">
        <title>Corchorus olitorius genome sequencing.</title>
        <authorList>
            <person name="Alam M."/>
            <person name="Haque M.S."/>
            <person name="Islam M.S."/>
            <person name="Emdad E.M."/>
            <person name="Islam M.M."/>
            <person name="Ahmed B."/>
            <person name="Halim A."/>
            <person name="Hossen Q.M.M."/>
            <person name="Hossain M.Z."/>
            <person name="Ahmed R."/>
            <person name="Khan M.M."/>
            <person name="Islam R."/>
            <person name="Rashid M.M."/>
            <person name="Khan S.A."/>
            <person name="Rahman M.S."/>
            <person name="Alam M."/>
            <person name="Yahiya A.S."/>
            <person name="Khan M.S."/>
            <person name="Azam M.S."/>
            <person name="Haque T."/>
            <person name="Lashkar M.Z.H."/>
            <person name="Akhand A.I."/>
            <person name="Morshed G."/>
            <person name="Roy S."/>
            <person name="Uddin K.S."/>
            <person name="Rabeya T."/>
            <person name="Hossain A.S."/>
            <person name="Chowdhury A."/>
            <person name="Snigdha A.R."/>
            <person name="Mortoza M.S."/>
            <person name="Matin S.A."/>
            <person name="Hoque S.M.E."/>
            <person name="Islam M.K."/>
            <person name="Roy D.K."/>
            <person name="Haider R."/>
            <person name="Moosa M.M."/>
            <person name="Elias S.M."/>
            <person name="Hasan A.M."/>
            <person name="Jahan S."/>
            <person name="Shafiuddin M."/>
            <person name="Mahmood N."/>
            <person name="Shommy N.S."/>
        </authorList>
    </citation>
    <scope>NUCLEOTIDE SEQUENCE [LARGE SCALE GENOMIC DNA]</scope>
    <source>
        <strain evidence="3">cv. O-4</strain>
    </source>
</reference>
<sequence>MDMAWRREWMMGGSISNEVPEILIMDILSRLPLKSLLRFRCVSKSWCSSFENPNFYTNNRLPSTSKNQNPINRLNQNFLLIYGRRASLFTLEKKQEKVDVKEDENNHTPRLLRNLSLRITHPCNGLLCLQENYFPKYKTQISVPRTITLWNPCTKQIKILPEFTISPPHYTCKYDIEFDSIGFGFDRKSNDYKVIVFVTYKYTRDEHLMKAITREAHLYSLSRNSWKQITPPPPNFGFGLANEACSPYYNLGNKACSTYIDGICYWGVSNGPVAFILSFDMVEEAYSTISLPDSICKLEVHITSIDELVAAIHVLPREEGMDEQSFDLWVLLDIGCSNSWIKKLKIGPILGVARRSSVMRFWKDDDDALFLFLVSDDDELVIFDPYVGELHCRSGIETFISNRQLICYHETMVPIGGR</sequence>
<protein>
    <recommendedName>
        <fullName evidence="1">F-box domain-containing protein</fullName>
    </recommendedName>
</protein>
<dbReference type="PANTHER" id="PTHR31672">
    <property type="entry name" value="BNACNNG10540D PROTEIN"/>
    <property type="match status" value="1"/>
</dbReference>
<dbReference type="SUPFAM" id="SSF81383">
    <property type="entry name" value="F-box domain"/>
    <property type="match status" value="1"/>
</dbReference>
<dbReference type="InterPro" id="IPR050796">
    <property type="entry name" value="SCF_F-box_component"/>
</dbReference>
<accession>A0A1R3K3L9</accession>
<name>A0A1R3K3L9_9ROSI</name>
<dbReference type="OrthoDB" id="1415606at2759"/>
<dbReference type="Proteomes" id="UP000187203">
    <property type="component" value="Unassembled WGS sequence"/>
</dbReference>
<dbReference type="InterPro" id="IPR036047">
    <property type="entry name" value="F-box-like_dom_sf"/>
</dbReference>
<keyword evidence="3" id="KW-1185">Reference proteome</keyword>
<evidence type="ECO:0000313" key="3">
    <source>
        <dbReference type="Proteomes" id="UP000187203"/>
    </source>
</evidence>
<evidence type="ECO:0000313" key="2">
    <source>
        <dbReference type="EMBL" id="OMP01690.1"/>
    </source>
</evidence>
<dbReference type="Pfam" id="PF07734">
    <property type="entry name" value="FBA_1"/>
    <property type="match status" value="1"/>
</dbReference>
<gene>
    <name evidence="2" type="ORF">COLO4_11671</name>
</gene>
<proteinExistence type="predicted"/>
<dbReference type="Gene3D" id="1.20.1280.50">
    <property type="match status" value="1"/>
</dbReference>
<evidence type="ECO:0000259" key="1">
    <source>
        <dbReference type="SMART" id="SM00256"/>
    </source>
</evidence>
<dbReference type="STRING" id="93759.A0A1R3K3L9"/>
<dbReference type="Pfam" id="PF00646">
    <property type="entry name" value="F-box"/>
    <property type="match status" value="1"/>
</dbReference>
<dbReference type="SMART" id="SM00256">
    <property type="entry name" value="FBOX"/>
    <property type="match status" value="1"/>
</dbReference>
<feature type="domain" description="F-box" evidence="1">
    <location>
        <begin position="19"/>
        <end position="59"/>
    </location>
</feature>
<dbReference type="PANTHER" id="PTHR31672:SF13">
    <property type="entry name" value="F-BOX PROTEIN CPR30-LIKE"/>
    <property type="match status" value="1"/>
</dbReference>
<dbReference type="InterPro" id="IPR001810">
    <property type="entry name" value="F-box_dom"/>
</dbReference>
<dbReference type="AlphaFoldDB" id="A0A1R3K3L9"/>
<organism evidence="2 3">
    <name type="scientific">Corchorus olitorius</name>
    <dbReference type="NCBI Taxonomy" id="93759"/>
    <lineage>
        <taxon>Eukaryota</taxon>
        <taxon>Viridiplantae</taxon>
        <taxon>Streptophyta</taxon>
        <taxon>Embryophyta</taxon>
        <taxon>Tracheophyta</taxon>
        <taxon>Spermatophyta</taxon>
        <taxon>Magnoliopsida</taxon>
        <taxon>eudicotyledons</taxon>
        <taxon>Gunneridae</taxon>
        <taxon>Pentapetalae</taxon>
        <taxon>rosids</taxon>
        <taxon>malvids</taxon>
        <taxon>Malvales</taxon>
        <taxon>Malvaceae</taxon>
        <taxon>Grewioideae</taxon>
        <taxon>Apeibeae</taxon>
        <taxon>Corchorus</taxon>
    </lineage>
</organism>
<dbReference type="CDD" id="cd22157">
    <property type="entry name" value="F-box_AtFBW1-like"/>
    <property type="match status" value="1"/>
</dbReference>
<dbReference type="NCBIfam" id="TIGR01640">
    <property type="entry name" value="F_box_assoc_1"/>
    <property type="match status" value="1"/>
</dbReference>
<dbReference type="EMBL" id="AWUE01014726">
    <property type="protein sequence ID" value="OMP01690.1"/>
    <property type="molecule type" value="Genomic_DNA"/>
</dbReference>
<dbReference type="InterPro" id="IPR017451">
    <property type="entry name" value="F-box-assoc_interact_dom"/>
</dbReference>
<comment type="caution">
    <text evidence="2">The sequence shown here is derived from an EMBL/GenBank/DDBJ whole genome shotgun (WGS) entry which is preliminary data.</text>
</comment>
<dbReference type="InterPro" id="IPR006527">
    <property type="entry name" value="F-box-assoc_dom_typ1"/>
</dbReference>